<sequence length="333" mass="38060">MAPLAGFFTSGSTEKTSESKRTCPIQVLKPEQSDSGVLLSRKIVNHLDRSNLQLRLYQYETCPFCCKVRAFLDYYGFSYDVVEVNPVTRTQIKFSKDYKKVPILTCKDRVISESSLIVSQLATYLHRPDRSLEEILEMYPTVESTDEKGKKITTHPNKYFVMLEKGRDQQRNGLDEGRKRMEGMGGFLVHPSDFPQRLPYVGRVFGDFPLVAEWDRNFPAWERILAVYVGALAMFGLSKRLKKRHGIEDERKALEEACEKWMQAIGPSRRFMGGAKPNLADLALFGAMNSFYGCRAFKEVILKGKIAVWWSDMKSAVENHEGRTILEARSKGK</sequence>
<dbReference type="GO" id="GO:0005739">
    <property type="term" value="C:mitochondrion"/>
    <property type="evidence" value="ECO:0007669"/>
    <property type="project" value="TreeGrafter"/>
</dbReference>
<dbReference type="PANTHER" id="PTHR12782">
    <property type="entry name" value="MICROSOMAL PROSTAGLANDIN E SYNTHASE-2"/>
    <property type="match status" value="1"/>
</dbReference>
<dbReference type="Proteomes" id="UP000835052">
    <property type="component" value="Unassembled WGS sequence"/>
</dbReference>
<dbReference type="Gene3D" id="1.20.1050.10">
    <property type="match status" value="1"/>
</dbReference>
<dbReference type="Gene3D" id="6.20.200.30">
    <property type="match status" value="1"/>
</dbReference>
<dbReference type="OrthoDB" id="423541at2759"/>
<organism evidence="3 4">
    <name type="scientific">Caenorhabditis auriculariae</name>
    <dbReference type="NCBI Taxonomy" id="2777116"/>
    <lineage>
        <taxon>Eukaryota</taxon>
        <taxon>Metazoa</taxon>
        <taxon>Ecdysozoa</taxon>
        <taxon>Nematoda</taxon>
        <taxon>Chromadorea</taxon>
        <taxon>Rhabditida</taxon>
        <taxon>Rhabditina</taxon>
        <taxon>Rhabditomorpha</taxon>
        <taxon>Rhabditoidea</taxon>
        <taxon>Rhabditidae</taxon>
        <taxon>Peloderinae</taxon>
        <taxon>Caenorhabditis</taxon>
    </lineage>
</organism>
<dbReference type="Gene3D" id="3.40.30.10">
    <property type="entry name" value="Glutaredoxin"/>
    <property type="match status" value="1"/>
</dbReference>
<keyword evidence="4" id="KW-1185">Reference proteome</keyword>
<comment type="caution">
    <text evidence="3">The sequence shown here is derived from an EMBL/GenBank/DDBJ whole genome shotgun (WGS) entry which is preliminary data.</text>
</comment>
<accession>A0A8S1HE45</accession>
<protein>
    <recommendedName>
        <fullName evidence="2">GST N-terminal domain-containing protein</fullName>
    </recommendedName>
</protein>
<evidence type="ECO:0000313" key="3">
    <source>
        <dbReference type="EMBL" id="CAD6194966.1"/>
    </source>
</evidence>
<name>A0A8S1HE45_9PELO</name>
<feature type="compositionally biased region" description="Low complexity" evidence="1">
    <location>
        <begin position="1"/>
        <end position="14"/>
    </location>
</feature>
<dbReference type="EMBL" id="CAJGYM010000049">
    <property type="protein sequence ID" value="CAD6194966.1"/>
    <property type="molecule type" value="Genomic_DNA"/>
</dbReference>
<dbReference type="SUPFAM" id="SSF47616">
    <property type="entry name" value="GST C-terminal domain-like"/>
    <property type="match status" value="1"/>
</dbReference>
<dbReference type="PROSITE" id="PS50404">
    <property type="entry name" value="GST_NTER"/>
    <property type="match status" value="1"/>
</dbReference>
<reference evidence="3" key="1">
    <citation type="submission" date="2020-10" db="EMBL/GenBank/DDBJ databases">
        <authorList>
            <person name="Kikuchi T."/>
        </authorList>
    </citation>
    <scope>NUCLEOTIDE SEQUENCE</scope>
    <source>
        <strain evidence="3">NKZ352</strain>
    </source>
</reference>
<dbReference type="AlphaFoldDB" id="A0A8S1HE45"/>
<dbReference type="GO" id="GO:0050220">
    <property type="term" value="F:prostaglandin-E synthase activity"/>
    <property type="evidence" value="ECO:0007669"/>
    <property type="project" value="TreeGrafter"/>
</dbReference>
<dbReference type="InterPro" id="IPR004045">
    <property type="entry name" value="Glutathione_S-Trfase_N"/>
</dbReference>
<dbReference type="PROSITE" id="PS51354">
    <property type="entry name" value="GLUTAREDOXIN_2"/>
    <property type="match status" value="1"/>
</dbReference>
<feature type="region of interest" description="Disordered" evidence="1">
    <location>
        <begin position="1"/>
        <end position="21"/>
    </location>
</feature>
<dbReference type="Pfam" id="PF13417">
    <property type="entry name" value="GST_N_3"/>
    <property type="match status" value="1"/>
</dbReference>
<proteinExistence type="predicted"/>
<evidence type="ECO:0000313" key="4">
    <source>
        <dbReference type="Proteomes" id="UP000835052"/>
    </source>
</evidence>
<dbReference type="PROSITE" id="PS00195">
    <property type="entry name" value="GLUTAREDOXIN_1"/>
    <property type="match status" value="1"/>
</dbReference>
<dbReference type="PANTHER" id="PTHR12782:SF5">
    <property type="entry name" value="PROSTAGLANDIN E SYNTHASE 2"/>
    <property type="match status" value="1"/>
</dbReference>
<dbReference type="InterPro" id="IPR011767">
    <property type="entry name" value="GLR_AS"/>
</dbReference>
<evidence type="ECO:0000259" key="2">
    <source>
        <dbReference type="PROSITE" id="PS50404"/>
    </source>
</evidence>
<dbReference type="InterPro" id="IPR036282">
    <property type="entry name" value="Glutathione-S-Trfase_C_sf"/>
</dbReference>
<evidence type="ECO:0000256" key="1">
    <source>
        <dbReference type="SAM" id="MobiDB-lite"/>
    </source>
</evidence>
<gene>
    <name evidence="3" type="ORF">CAUJ_LOCUS10885</name>
</gene>
<feature type="domain" description="GST N-terminal" evidence="2">
    <location>
        <begin position="52"/>
        <end position="129"/>
    </location>
</feature>
<dbReference type="InterPro" id="IPR036249">
    <property type="entry name" value="Thioredoxin-like_sf"/>
</dbReference>
<dbReference type="SUPFAM" id="SSF52833">
    <property type="entry name" value="Thioredoxin-like"/>
    <property type="match status" value="1"/>
</dbReference>